<dbReference type="AlphaFoldDB" id="A0AA48I0Q7"/>
<feature type="transmembrane region" description="Helical" evidence="1">
    <location>
        <begin position="21"/>
        <end position="40"/>
    </location>
</feature>
<keyword evidence="1" id="KW-0472">Membrane</keyword>
<dbReference type="Pfam" id="PF07963">
    <property type="entry name" value="N_methyl"/>
    <property type="match status" value="1"/>
</dbReference>
<evidence type="ECO:0000313" key="3">
    <source>
        <dbReference type="Proteomes" id="UP001333710"/>
    </source>
</evidence>
<dbReference type="InterPro" id="IPR012902">
    <property type="entry name" value="N_methyl_site"/>
</dbReference>
<dbReference type="RefSeq" id="WP_338294207.1">
    <property type="nucleotide sequence ID" value="NZ_AP027272.1"/>
</dbReference>
<keyword evidence="1" id="KW-1133">Transmembrane helix</keyword>
<keyword evidence="1" id="KW-0812">Transmembrane</keyword>
<dbReference type="Proteomes" id="UP001333710">
    <property type="component" value="Chromosome"/>
</dbReference>
<dbReference type="SUPFAM" id="SSF54523">
    <property type="entry name" value="Pili subunits"/>
    <property type="match status" value="1"/>
</dbReference>
<protein>
    <submittedName>
        <fullName evidence="2">MSHA biogenesis protein MshB</fullName>
    </submittedName>
</protein>
<organism evidence="2 3">
    <name type="scientific">Planctobacterium marinum</name>
    <dbReference type="NCBI Taxonomy" id="1631968"/>
    <lineage>
        <taxon>Bacteria</taxon>
        <taxon>Pseudomonadati</taxon>
        <taxon>Pseudomonadota</taxon>
        <taxon>Gammaproteobacteria</taxon>
        <taxon>Alteromonadales</taxon>
        <taxon>Alteromonadaceae</taxon>
        <taxon>Planctobacterium</taxon>
    </lineage>
</organism>
<dbReference type="EMBL" id="AP027272">
    <property type="protein sequence ID" value="BDX08125.1"/>
    <property type="molecule type" value="Genomic_DNA"/>
</dbReference>
<accession>A0AA48I0Q7</accession>
<gene>
    <name evidence="2" type="primary">mshB</name>
    <name evidence="2" type="ORF">MACH26_36460</name>
</gene>
<evidence type="ECO:0000313" key="2">
    <source>
        <dbReference type="EMBL" id="BDX08125.1"/>
    </source>
</evidence>
<name>A0AA48I0Q7_9ALTE</name>
<dbReference type="Gene3D" id="3.30.700.10">
    <property type="entry name" value="Glycoprotein, Type 4 Pilin"/>
    <property type="match status" value="1"/>
</dbReference>
<dbReference type="InterPro" id="IPR045584">
    <property type="entry name" value="Pilin-like"/>
</dbReference>
<proteinExistence type="predicted"/>
<dbReference type="NCBIfam" id="TIGR02532">
    <property type="entry name" value="IV_pilin_GFxxxE"/>
    <property type="match status" value="1"/>
</dbReference>
<evidence type="ECO:0000256" key="1">
    <source>
        <dbReference type="SAM" id="Phobius"/>
    </source>
</evidence>
<sequence length="206" mass="22306">MNRYVKMNKIAKQNGFSLIELVIVVVVLGLLAATALPRFLDVTDEAEDATVEGVGGGFATGVGLIRAQWEIEGRPSENVSANVTAVTLGGVEIAVDKDTGYPTGLALTNSEDVDIDEEDCLQVFQRIIQSSPTITTEWQGGQENAFEGVRYYTTVADGAAEENNDLCYYYLTQTVKNEIAQPSDDTVGNGFVYDPRFGQVTTFSNN</sequence>
<keyword evidence="3" id="KW-1185">Reference proteome</keyword>
<reference evidence="2" key="1">
    <citation type="submission" date="2023-01" db="EMBL/GenBank/DDBJ databases">
        <title>Complete genome sequence of Planctobacterium marinum strain Dej080120_11.</title>
        <authorList>
            <person name="Ueki S."/>
            <person name="Maruyama F."/>
        </authorList>
    </citation>
    <scope>NUCLEOTIDE SEQUENCE</scope>
    <source>
        <strain evidence="2">Dej080120_11</strain>
    </source>
</reference>
<dbReference type="KEGG" id="pmaw:MACH26_36460"/>